<dbReference type="GO" id="GO:0019323">
    <property type="term" value="P:pentose catabolic process"/>
    <property type="evidence" value="ECO:0007669"/>
    <property type="project" value="TreeGrafter"/>
</dbReference>
<evidence type="ECO:0000313" key="4">
    <source>
        <dbReference type="EMBL" id="QNM04830.1"/>
    </source>
</evidence>
<dbReference type="Proteomes" id="UP000515823">
    <property type="component" value="Chromosome"/>
</dbReference>
<dbReference type="InterPro" id="IPR036409">
    <property type="entry name" value="Aldolase_II/adducin_N_sf"/>
</dbReference>
<dbReference type="AlphaFoldDB" id="A0A7G9G1Z8"/>
<dbReference type="RefSeq" id="WP_330595144.1">
    <property type="nucleotide sequence ID" value="NZ_CP060634.1"/>
</dbReference>
<dbReference type="GO" id="GO:0005829">
    <property type="term" value="C:cytosol"/>
    <property type="evidence" value="ECO:0007669"/>
    <property type="project" value="TreeGrafter"/>
</dbReference>
<accession>A0A7G9G1Z8</accession>
<dbReference type="Gene3D" id="3.40.225.10">
    <property type="entry name" value="Class II aldolase/adducin N-terminal domain"/>
    <property type="match status" value="1"/>
</dbReference>
<dbReference type="GO" id="GO:0016832">
    <property type="term" value="F:aldehyde-lyase activity"/>
    <property type="evidence" value="ECO:0007669"/>
    <property type="project" value="TreeGrafter"/>
</dbReference>
<sequence length="230" mass="25218">MSKNEGTLMSDQEAKEAIVEIGRRIYNKGFVASNDGNISVKVGENELWATPTGVSKGFMTPEMLVRLDMDGTVLEGDCRPSCEIKMHLRVFRENPSVTAVVHAHPMMATAYAIAGRPLDKPIITEGVLQLGVVPLAPYATPSTEEVPDSIAPYCKDYNAVLLANHGALTWGKDILEAWRRMESVEYYASIMMITEKVLGESRELTKEQIERLVTIRESMGIMTGGVPSGA</sequence>
<organism evidence="4 5">
    <name type="scientific">Qiania dongpingensis</name>
    <dbReference type="NCBI Taxonomy" id="2763669"/>
    <lineage>
        <taxon>Bacteria</taxon>
        <taxon>Bacillati</taxon>
        <taxon>Bacillota</taxon>
        <taxon>Clostridia</taxon>
        <taxon>Lachnospirales</taxon>
        <taxon>Lachnospiraceae</taxon>
        <taxon>Qiania</taxon>
    </lineage>
</organism>
<protein>
    <submittedName>
        <fullName evidence="4">Class II aldolase/adducin family protein</fullName>
    </submittedName>
</protein>
<proteinExistence type="predicted"/>
<dbReference type="SMART" id="SM01007">
    <property type="entry name" value="Aldolase_II"/>
    <property type="match status" value="1"/>
</dbReference>
<evidence type="ECO:0000256" key="1">
    <source>
        <dbReference type="ARBA" id="ARBA00022723"/>
    </source>
</evidence>
<dbReference type="EMBL" id="CP060634">
    <property type="protein sequence ID" value="QNM04830.1"/>
    <property type="molecule type" value="Genomic_DNA"/>
</dbReference>
<dbReference type="InterPro" id="IPR050197">
    <property type="entry name" value="Aldolase_class_II_sugar_metab"/>
</dbReference>
<evidence type="ECO:0000259" key="3">
    <source>
        <dbReference type="SMART" id="SM01007"/>
    </source>
</evidence>
<dbReference type="PANTHER" id="PTHR22789:SF0">
    <property type="entry name" value="3-OXO-TETRONATE 4-PHOSPHATE DECARBOXYLASE-RELATED"/>
    <property type="match status" value="1"/>
</dbReference>
<gene>
    <name evidence="4" type="ORF">H9Q78_10255</name>
</gene>
<keyword evidence="2" id="KW-0456">Lyase</keyword>
<keyword evidence="1" id="KW-0479">Metal-binding</keyword>
<name>A0A7G9G1Z8_9FIRM</name>
<dbReference type="InterPro" id="IPR001303">
    <property type="entry name" value="Aldolase_II/adducin_N"/>
</dbReference>
<dbReference type="KEGG" id="qdo:H9Q78_10255"/>
<evidence type="ECO:0000313" key="5">
    <source>
        <dbReference type="Proteomes" id="UP000515823"/>
    </source>
</evidence>
<keyword evidence="5" id="KW-1185">Reference proteome</keyword>
<feature type="domain" description="Class II aldolase/adducin N-terminal" evidence="3">
    <location>
        <begin position="16"/>
        <end position="192"/>
    </location>
</feature>
<dbReference type="PANTHER" id="PTHR22789">
    <property type="entry name" value="FUCULOSE PHOSPHATE ALDOLASE"/>
    <property type="match status" value="1"/>
</dbReference>
<reference evidence="4 5" key="1">
    <citation type="submission" date="2020-08" db="EMBL/GenBank/DDBJ databases">
        <authorList>
            <person name="Liu C."/>
            <person name="Sun Q."/>
        </authorList>
    </citation>
    <scope>NUCLEOTIDE SEQUENCE [LARGE SCALE GENOMIC DNA]</scope>
    <source>
        <strain evidence="4 5">NSJ-38</strain>
    </source>
</reference>
<dbReference type="SUPFAM" id="SSF53639">
    <property type="entry name" value="AraD/HMP-PK domain-like"/>
    <property type="match status" value="1"/>
</dbReference>
<dbReference type="Pfam" id="PF00596">
    <property type="entry name" value="Aldolase_II"/>
    <property type="match status" value="1"/>
</dbReference>
<dbReference type="GO" id="GO:0046872">
    <property type="term" value="F:metal ion binding"/>
    <property type="evidence" value="ECO:0007669"/>
    <property type="project" value="UniProtKB-KW"/>
</dbReference>
<evidence type="ECO:0000256" key="2">
    <source>
        <dbReference type="ARBA" id="ARBA00023239"/>
    </source>
</evidence>